<dbReference type="Proteomes" id="UP000718564">
    <property type="component" value="Unassembled WGS sequence"/>
</dbReference>
<name>A0ABX1PA08_9CYAN</name>
<dbReference type="EMBL" id="QMEB01000091">
    <property type="protein sequence ID" value="NMG20390.1"/>
    <property type="molecule type" value="Genomic_DNA"/>
</dbReference>
<feature type="region of interest" description="Disordered" evidence="1">
    <location>
        <begin position="217"/>
        <end position="263"/>
    </location>
</feature>
<gene>
    <name evidence="2" type="ORF">DP116_13330</name>
</gene>
<protein>
    <submittedName>
        <fullName evidence="2">Uncharacterized protein</fullName>
    </submittedName>
</protein>
<reference evidence="2 3" key="1">
    <citation type="submission" date="2018-06" db="EMBL/GenBank/DDBJ databases">
        <title>Comparative genomics of Brasilonema spp. strains.</title>
        <authorList>
            <person name="Alvarenga D.O."/>
            <person name="Fiore M.F."/>
            <person name="Varani A.M."/>
        </authorList>
    </citation>
    <scope>NUCLEOTIDE SEQUENCE [LARGE SCALE GENOMIC DNA]</scope>
    <source>
        <strain evidence="2 3">SPC951</strain>
    </source>
</reference>
<organism evidence="2 3">
    <name type="scientific">Brasilonema bromeliae SPC951</name>
    <dbReference type="NCBI Taxonomy" id="385972"/>
    <lineage>
        <taxon>Bacteria</taxon>
        <taxon>Bacillati</taxon>
        <taxon>Cyanobacteriota</taxon>
        <taxon>Cyanophyceae</taxon>
        <taxon>Nostocales</taxon>
        <taxon>Scytonemataceae</taxon>
        <taxon>Brasilonema</taxon>
        <taxon>Bromeliae group (in: Brasilonema)</taxon>
    </lineage>
</organism>
<evidence type="ECO:0000313" key="3">
    <source>
        <dbReference type="Proteomes" id="UP000718564"/>
    </source>
</evidence>
<keyword evidence="3" id="KW-1185">Reference proteome</keyword>
<accession>A0ABX1PA08</accession>
<proteinExistence type="predicted"/>
<comment type="caution">
    <text evidence="2">The sequence shown here is derived from an EMBL/GenBank/DDBJ whole genome shotgun (WGS) entry which is preliminary data.</text>
</comment>
<feature type="region of interest" description="Disordered" evidence="1">
    <location>
        <begin position="119"/>
        <end position="138"/>
    </location>
</feature>
<evidence type="ECO:0000313" key="2">
    <source>
        <dbReference type="EMBL" id="NMG20390.1"/>
    </source>
</evidence>
<feature type="region of interest" description="Disordered" evidence="1">
    <location>
        <begin position="361"/>
        <end position="408"/>
    </location>
</feature>
<evidence type="ECO:0000256" key="1">
    <source>
        <dbReference type="SAM" id="MobiDB-lite"/>
    </source>
</evidence>
<sequence>MDAAGPARQGHVPRHRRVENPHVQPAAVHPDAAAGVGRVSVERAVDDAADRVAGVRQVVSASRLVQVGRGEQPATPAAGRVAAERAAADEEVVVPGEQPAAVPGRRLVVGELGLAEGVGDAVGHPERPAATARQGHRPAPLRGRVGVEIAVGELTLPGDGQGVGEGHRPAVLGGRAVQDPHVVERHRGVLHPHRPAGVGRPAVQRQVVDHHPAVPVGGAADVEEPEGRGAGHPGPAEGGPVAVQGDERGRHLHRGGRHQRPEGAAAHGGVVEHVGAAGEQPDGVGRVVRAGGGHIGPQLGVGGGGGDGRIDRADVHRRHVAGFQPEQVEAAGGQAAVRRHKVCPGRPGCPAGECAVHPDCAPADPCQQGGRRHQSGEAAAGVAVPPAAPADRPTSPDDSPPAGVLPAG</sequence>